<dbReference type="Pfam" id="PF01284">
    <property type="entry name" value="MARVEL"/>
    <property type="match status" value="1"/>
</dbReference>
<keyword evidence="4 5" id="KW-0472">Membrane</keyword>
<dbReference type="EMBL" id="BEZZ01000002">
    <property type="protein sequence ID" value="GCC21048.1"/>
    <property type="molecule type" value="Genomic_DNA"/>
</dbReference>
<comment type="subcellular location">
    <subcellularLocation>
        <location evidence="1">Membrane</location>
        <topology evidence="1">Multi-pass membrane protein</topology>
    </subcellularLocation>
</comment>
<feature type="compositionally biased region" description="Basic and acidic residues" evidence="6">
    <location>
        <begin position="170"/>
        <end position="179"/>
    </location>
</feature>
<feature type="transmembrane region" description="Helical" evidence="7">
    <location>
        <begin position="136"/>
        <end position="154"/>
    </location>
</feature>
<accession>A0A401RSE4</accession>
<keyword evidence="3 7" id="KW-1133">Transmembrane helix</keyword>
<gene>
    <name evidence="9" type="ORF">chiPu_0000201</name>
</gene>
<evidence type="ECO:0000256" key="4">
    <source>
        <dbReference type="ARBA" id="ARBA00023136"/>
    </source>
</evidence>
<proteinExistence type="predicted"/>
<dbReference type="InterPro" id="IPR050578">
    <property type="entry name" value="MARVEL-CKLF_proteins"/>
</dbReference>
<keyword evidence="2 5" id="KW-0812">Transmembrane</keyword>
<dbReference type="Proteomes" id="UP000287033">
    <property type="component" value="Unassembled WGS sequence"/>
</dbReference>
<dbReference type="OMA" id="FIWKRRE"/>
<feature type="transmembrane region" description="Helical" evidence="7">
    <location>
        <begin position="37"/>
        <end position="53"/>
    </location>
</feature>
<evidence type="ECO:0000313" key="9">
    <source>
        <dbReference type="EMBL" id="GCC21048.1"/>
    </source>
</evidence>
<evidence type="ECO:0000256" key="7">
    <source>
        <dbReference type="SAM" id="Phobius"/>
    </source>
</evidence>
<dbReference type="PANTHER" id="PTHR22776">
    <property type="entry name" value="MARVEL-CONTAINING POTENTIAL LIPID RAFT-ASSOCIATED PROTEIN"/>
    <property type="match status" value="1"/>
</dbReference>
<evidence type="ECO:0000256" key="2">
    <source>
        <dbReference type="ARBA" id="ARBA00022692"/>
    </source>
</evidence>
<evidence type="ECO:0000259" key="8">
    <source>
        <dbReference type="PROSITE" id="PS51225"/>
    </source>
</evidence>
<reference evidence="9 10" key="1">
    <citation type="journal article" date="2018" name="Nat. Ecol. Evol.">
        <title>Shark genomes provide insights into elasmobranch evolution and the origin of vertebrates.</title>
        <authorList>
            <person name="Hara Y"/>
            <person name="Yamaguchi K"/>
            <person name="Onimaru K"/>
            <person name="Kadota M"/>
            <person name="Koyanagi M"/>
            <person name="Keeley SD"/>
            <person name="Tatsumi K"/>
            <person name="Tanaka K"/>
            <person name="Motone F"/>
            <person name="Kageyama Y"/>
            <person name="Nozu R"/>
            <person name="Adachi N"/>
            <person name="Nishimura O"/>
            <person name="Nakagawa R"/>
            <person name="Tanegashima C"/>
            <person name="Kiyatake I"/>
            <person name="Matsumoto R"/>
            <person name="Murakumo K"/>
            <person name="Nishida K"/>
            <person name="Terakita A"/>
            <person name="Kuratani S"/>
            <person name="Sato K"/>
            <person name="Hyodo S Kuraku.S."/>
        </authorList>
    </citation>
    <scope>NUCLEOTIDE SEQUENCE [LARGE SCALE GENOMIC DNA]</scope>
</reference>
<feature type="compositionally biased region" description="Polar residues" evidence="6">
    <location>
        <begin position="183"/>
        <end position="193"/>
    </location>
</feature>
<evidence type="ECO:0000256" key="6">
    <source>
        <dbReference type="SAM" id="MobiDB-lite"/>
    </source>
</evidence>
<keyword evidence="10" id="KW-1185">Reference proteome</keyword>
<dbReference type="GO" id="GO:0016020">
    <property type="term" value="C:membrane"/>
    <property type="evidence" value="ECO:0007669"/>
    <property type="project" value="UniProtKB-SubCell"/>
</dbReference>
<feature type="transmembrane region" description="Helical" evidence="7">
    <location>
        <begin position="65"/>
        <end position="91"/>
    </location>
</feature>
<evidence type="ECO:0000256" key="3">
    <source>
        <dbReference type="ARBA" id="ARBA00022989"/>
    </source>
</evidence>
<dbReference type="InterPro" id="IPR008253">
    <property type="entry name" value="Marvel"/>
</dbReference>
<evidence type="ECO:0000256" key="5">
    <source>
        <dbReference type="PROSITE-ProRule" id="PRU00581"/>
    </source>
</evidence>
<name>A0A401RSE4_CHIPU</name>
<comment type="caution">
    <text evidence="9">The sequence shown here is derived from an EMBL/GenBank/DDBJ whole genome shotgun (WGS) entry which is preliminary data.</text>
</comment>
<feature type="region of interest" description="Disordered" evidence="6">
    <location>
        <begin position="170"/>
        <end position="193"/>
    </location>
</feature>
<feature type="transmembrane region" description="Helical" evidence="7">
    <location>
        <begin position="103"/>
        <end position="124"/>
    </location>
</feature>
<dbReference type="AlphaFoldDB" id="A0A401RSE4"/>
<dbReference type="OrthoDB" id="10028364at2759"/>
<evidence type="ECO:0000313" key="10">
    <source>
        <dbReference type="Proteomes" id="UP000287033"/>
    </source>
</evidence>
<dbReference type="PANTHER" id="PTHR22776:SF25">
    <property type="entry name" value="CKLF-LIKE MARVEL TRANSMEMBRANE DOMAIN-CONTAINING PROTEIN 6"/>
    <property type="match status" value="1"/>
</dbReference>
<evidence type="ECO:0000256" key="1">
    <source>
        <dbReference type="ARBA" id="ARBA00004141"/>
    </source>
</evidence>
<dbReference type="STRING" id="137246.A0A401RSE4"/>
<organism evidence="9 10">
    <name type="scientific">Chiloscyllium punctatum</name>
    <name type="common">Brownbanded bambooshark</name>
    <name type="synonym">Hemiscyllium punctatum</name>
    <dbReference type="NCBI Taxonomy" id="137246"/>
    <lineage>
        <taxon>Eukaryota</taxon>
        <taxon>Metazoa</taxon>
        <taxon>Chordata</taxon>
        <taxon>Craniata</taxon>
        <taxon>Vertebrata</taxon>
        <taxon>Chondrichthyes</taxon>
        <taxon>Elasmobranchii</taxon>
        <taxon>Galeomorphii</taxon>
        <taxon>Galeoidea</taxon>
        <taxon>Orectolobiformes</taxon>
        <taxon>Hemiscylliidae</taxon>
        <taxon>Chiloscyllium</taxon>
    </lineage>
</organism>
<dbReference type="PROSITE" id="PS51225">
    <property type="entry name" value="MARVEL"/>
    <property type="match status" value="1"/>
</dbReference>
<protein>
    <recommendedName>
        <fullName evidence="8">MARVEL domain-containing protein</fullName>
    </recommendedName>
</protein>
<feature type="domain" description="MARVEL" evidence="8">
    <location>
        <begin position="31"/>
        <end position="158"/>
    </location>
</feature>
<sequence>MRQGQGNGMDEVYQRTTEPIQNSDSCCNLGYLRTHKGILKLLQVILSFVAFILEEIVQNCMHCHALYFFEFVSCSAFLLTFFLLFVLMTSLKSKLNRINWTRVDFFYTLVIGILFLIAAIVFAAKNDGSDLEKTSVAFGFLATIAFFVDLVLHVQKEGLPWKEKEDKPVETKKVEENVKAETQPLNEQGNIPV</sequence>